<feature type="region of interest" description="Disordered" evidence="1">
    <location>
        <begin position="1"/>
        <end position="125"/>
    </location>
</feature>
<evidence type="ECO:0000256" key="1">
    <source>
        <dbReference type="SAM" id="MobiDB-lite"/>
    </source>
</evidence>
<evidence type="ECO:0000313" key="2">
    <source>
        <dbReference type="EMBL" id="KTB36682.1"/>
    </source>
</evidence>
<feature type="compositionally biased region" description="Pro residues" evidence="1">
    <location>
        <begin position="111"/>
        <end position="125"/>
    </location>
</feature>
<comment type="caution">
    <text evidence="2">The sequence shown here is derived from an EMBL/GenBank/DDBJ whole genome shotgun (WGS) entry which is preliminary data.</text>
</comment>
<reference evidence="2 3" key="1">
    <citation type="submission" date="2015-12" db="EMBL/GenBank/DDBJ databases">
        <title>Draft genome sequence of Moniliophthora roreri, the causal agent of frosty pod rot of cacao.</title>
        <authorList>
            <person name="Aime M.C."/>
            <person name="Diaz-Valderrama J.R."/>
            <person name="Kijpornyongpan T."/>
            <person name="Phillips-Mora W."/>
        </authorList>
    </citation>
    <scope>NUCLEOTIDE SEQUENCE [LARGE SCALE GENOMIC DNA]</scope>
    <source>
        <strain evidence="2 3">MCA 2952</strain>
    </source>
</reference>
<feature type="compositionally biased region" description="Polar residues" evidence="1">
    <location>
        <begin position="151"/>
        <end position="182"/>
    </location>
</feature>
<proteinExistence type="predicted"/>
<evidence type="ECO:0000313" key="3">
    <source>
        <dbReference type="Proteomes" id="UP000054988"/>
    </source>
</evidence>
<feature type="compositionally biased region" description="Basic residues" evidence="1">
    <location>
        <begin position="33"/>
        <end position="46"/>
    </location>
</feature>
<sequence length="204" mass="21798">MPSSPSIFARPASPPPRIPSPTLQSASLPLPLPHRRRPHHLQLHHAKSFDTLERTNSDNVRAKVVRKTASKGILKPSPPPTPQTNSTHSLPTPSYPRSSPRLTLSSAVPYRSPPASPTLASPPPPVPPIPAFVLTQPTLKAQDGVLPVSPISPTISRHSESAPSSDSSTQRRNKSCVSSNSEGMTCSRFLSIHNSHSRSAAVVV</sequence>
<protein>
    <submittedName>
        <fullName evidence="2">Uncharacterized protein</fullName>
    </submittedName>
</protein>
<feature type="region of interest" description="Disordered" evidence="1">
    <location>
        <begin position="144"/>
        <end position="182"/>
    </location>
</feature>
<organism evidence="2 3">
    <name type="scientific">Moniliophthora roreri</name>
    <name type="common">Frosty pod rot fungus</name>
    <name type="synonym">Monilia roreri</name>
    <dbReference type="NCBI Taxonomy" id="221103"/>
    <lineage>
        <taxon>Eukaryota</taxon>
        <taxon>Fungi</taxon>
        <taxon>Dikarya</taxon>
        <taxon>Basidiomycota</taxon>
        <taxon>Agaricomycotina</taxon>
        <taxon>Agaricomycetes</taxon>
        <taxon>Agaricomycetidae</taxon>
        <taxon>Agaricales</taxon>
        <taxon>Marasmiineae</taxon>
        <taxon>Marasmiaceae</taxon>
        <taxon>Moniliophthora</taxon>
    </lineage>
</organism>
<gene>
    <name evidence="2" type="ORF">WG66_10893</name>
</gene>
<dbReference type="EMBL" id="LATX01001892">
    <property type="protein sequence ID" value="KTB36682.1"/>
    <property type="molecule type" value="Genomic_DNA"/>
</dbReference>
<feature type="compositionally biased region" description="Basic and acidic residues" evidence="1">
    <location>
        <begin position="47"/>
        <end position="56"/>
    </location>
</feature>
<feature type="compositionally biased region" description="Low complexity" evidence="1">
    <location>
        <begin position="1"/>
        <end position="11"/>
    </location>
</feature>
<accession>A0A0W0FK08</accession>
<feature type="compositionally biased region" description="Polar residues" evidence="1">
    <location>
        <begin position="90"/>
        <end position="106"/>
    </location>
</feature>
<dbReference type="AlphaFoldDB" id="A0A0W0FK08"/>
<dbReference type="Proteomes" id="UP000054988">
    <property type="component" value="Unassembled WGS sequence"/>
</dbReference>
<name>A0A0W0FK08_MONRR</name>